<dbReference type="InterPro" id="IPR025420">
    <property type="entry name" value="DUF4143"/>
</dbReference>
<dbReference type="Proteomes" id="UP000587396">
    <property type="component" value="Unassembled WGS sequence"/>
</dbReference>
<keyword evidence="3" id="KW-0547">Nucleotide-binding</keyword>
<dbReference type="RefSeq" id="WP_185904852.1">
    <property type="nucleotide sequence ID" value="NZ_JACMSE010000003.1"/>
</dbReference>
<keyword evidence="4" id="KW-1185">Reference proteome</keyword>
<dbReference type="AlphaFoldDB" id="A0A842JIM3"/>
<dbReference type="InterPro" id="IPR027417">
    <property type="entry name" value="P-loop_NTPase"/>
</dbReference>
<protein>
    <submittedName>
        <fullName evidence="3">ATP-binding protein</fullName>
    </submittedName>
</protein>
<dbReference type="Pfam" id="PF13635">
    <property type="entry name" value="DUF4143"/>
    <property type="match status" value="1"/>
</dbReference>
<dbReference type="Pfam" id="PF13173">
    <property type="entry name" value="AAA_14"/>
    <property type="match status" value="1"/>
</dbReference>
<gene>
    <name evidence="3" type="ORF">H7313_06200</name>
</gene>
<keyword evidence="3" id="KW-0067">ATP-binding</keyword>
<evidence type="ECO:0000313" key="3">
    <source>
        <dbReference type="EMBL" id="MBC2888940.1"/>
    </source>
</evidence>
<dbReference type="PANTHER" id="PTHR33295">
    <property type="entry name" value="ATPASE"/>
    <property type="match status" value="1"/>
</dbReference>
<name>A0A842JIM3_9ACTN</name>
<evidence type="ECO:0000313" key="4">
    <source>
        <dbReference type="Proteomes" id="UP000587396"/>
    </source>
</evidence>
<dbReference type="SUPFAM" id="SSF52540">
    <property type="entry name" value="P-loop containing nucleoside triphosphate hydrolases"/>
    <property type="match status" value="1"/>
</dbReference>
<sequence>MYRTALEKLIRWKNDPRRKPLILQGARQVGKTWLACEFGSTQFQNTAHVTFLDNVGMKAVFEGSLDPKRLLDAISAETGTPAGNSDTLIILDEVQECPRALTALKLFQEQRPEVPLIAAGSLLGVALHRGVSFPVGKVDHLNLYPLTFQEFLMATEGSALSDLIAKRDFDLMDAFSEKFTDALKRYYFVGGMPEAVALYAEEGDYAAVRAVQDRLLYDYDHDFSKYADGLLAERIRDVWRSIPSQLARENKKFIYTAVRPGARARNFEEAIRWLVDAGLLLCVNRVSKPGLPLAAYQDPGIFKLFMLDVGLLGAASRLPSNTVIEGSLLFEEFKGALSEQYVCQQFVASDSIIPYYWSAENSSGEVDFIYDHDGNVVPVEVKAEKNVRSRSLAAFTKKYGIERSVRLSLSGYRDQGWLVNIPLYAANELPFAAWQQQGQ</sequence>
<dbReference type="InterPro" id="IPR041682">
    <property type="entry name" value="AAA_14"/>
</dbReference>
<comment type="caution">
    <text evidence="3">The sequence shown here is derived from an EMBL/GenBank/DDBJ whole genome shotgun (WGS) entry which is preliminary data.</text>
</comment>
<feature type="domain" description="AAA" evidence="1">
    <location>
        <begin position="18"/>
        <end position="152"/>
    </location>
</feature>
<dbReference type="EMBL" id="JACMSE010000003">
    <property type="protein sequence ID" value="MBC2888940.1"/>
    <property type="molecule type" value="Genomic_DNA"/>
</dbReference>
<evidence type="ECO:0000259" key="1">
    <source>
        <dbReference type="Pfam" id="PF13173"/>
    </source>
</evidence>
<proteinExistence type="predicted"/>
<accession>A0A842JIM3</accession>
<reference evidence="3 4" key="1">
    <citation type="submission" date="2020-08" db="EMBL/GenBank/DDBJ databases">
        <authorList>
            <person name="Liu C."/>
            <person name="Sun Q."/>
        </authorList>
    </citation>
    <scope>NUCLEOTIDE SEQUENCE [LARGE SCALE GENOMIC DNA]</scope>
    <source>
        <strain evidence="3 4">N22</strain>
    </source>
</reference>
<feature type="domain" description="DUF4143" evidence="2">
    <location>
        <begin position="221"/>
        <end position="383"/>
    </location>
</feature>
<dbReference type="GO" id="GO:0005524">
    <property type="term" value="F:ATP binding"/>
    <property type="evidence" value="ECO:0007669"/>
    <property type="project" value="UniProtKB-KW"/>
</dbReference>
<evidence type="ECO:0000259" key="2">
    <source>
        <dbReference type="Pfam" id="PF13635"/>
    </source>
</evidence>
<dbReference type="PANTHER" id="PTHR33295:SF7">
    <property type="entry name" value="ATPASE"/>
    <property type="match status" value="1"/>
</dbReference>
<organism evidence="3 4">
    <name type="scientific">Gordonibacter massiliensis</name>
    <name type="common">ex Traore et al. 2017</name>
    <dbReference type="NCBI Taxonomy" id="1841863"/>
    <lineage>
        <taxon>Bacteria</taxon>
        <taxon>Bacillati</taxon>
        <taxon>Actinomycetota</taxon>
        <taxon>Coriobacteriia</taxon>
        <taxon>Eggerthellales</taxon>
        <taxon>Eggerthellaceae</taxon>
        <taxon>Gordonibacter</taxon>
    </lineage>
</organism>